<evidence type="ECO:0000256" key="7">
    <source>
        <dbReference type="ARBA" id="ARBA00022840"/>
    </source>
</evidence>
<keyword evidence="3" id="KW-0597">Phosphoprotein</keyword>
<dbReference type="PANTHER" id="PTHR41523">
    <property type="entry name" value="TWO-COMPONENT SYSTEM SENSOR PROTEIN"/>
    <property type="match status" value="1"/>
</dbReference>
<organism evidence="10 11">
    <name type="scientific">Halalkalibaculum roseum</name>
    <dbReference type="NCBI Taxonomy" id="2709311"/>
    <lineage>
        <taxon>Bacteria</taxon>
        <taxon>Pseudomonadati</taxon>
        <taxon>Balneolota</taxon>
        <taxon>Balneolia</taxon>
        <taxon>Balneolales</taxon>
        <taxon>Balneolaceae</taxon>
        <taxon>Halalkalibaculum</taxon>
    </lineage>
</organism>
<evidence type="ECO:0000256" key="2">
    <source>
        <dbReference type="ARBA" id="ARBA00012438"/>
    </source>
</evidence>
<feature type="transmembrane region" description="Helical" evidence="8">
    <location>
        <begin position="269"/>
        <end position="288"/>
    </location>
</feature>
<dbReference type="GO" id="GO:0005524">
    <property type="term" value="F:ATP binding"/>
    <property type="evidence" value="ECO:0007669"/>
    <property type="project" value="UniProtKB-KW"/>
</dbReference>
<dbReference type="SUPFAM" id="SSF55874">
    <property type="entry name" value="ATPase domain of HSP90 chaperone/DNA topoisomerase II/histidine kinase"/>
    <property type="match status" value="1"/>
</dbReference>
<comment type="catalytic activity">
    <reaction evidence="1">
        <text>ATP + protein L-histidine = ADP + protein N-phospho-L-histidine.</text>
        <dbReference type="EC" id="2.7.13.3"/>
    </reaction>
</comment>
<accession>A0A6M1SXQ5</accession>
<dbReference type="Gene3D" id="3.30.565.10">
    <property type="entry name" value="Histidine kinase-like ATPase, C-terminal domain"/>
    <property type="match status" value="1"/>
</dbReference>
<dbReference type="Gene3D" id="3.30.450.20">
    <property type="entry name" value="PAS domain"/>
    <property type="match status" value="1"/>
</dbReference>
<keyword evidence="6" id="KW-0418">Kinase</keyword>
<evidence type="ECO:0000256" key="8">
    <source>
        <dbReference type="SAM" id="Phobius"/>
    </source>
</evidence>
<dbReference type="InterPro" id="IPR005467">
    <property type="entry name" value="His_kinase_dom"/>
</dbReference>
<dbReference type="EC" id="2.7.13.3" evidence="2"/>
<dbReference type="Pfam" id="PF07568">
    <property type="entry name" value="HisKA_2"/>
    <property type="match status" value="1"/>
</dbReference>
<keyword evidence="4" id="KW-0808">Transferase</keyword>
<dbReference type="InterPro" id="IPR036890">
    <property type="entry name" value="HATPase_C_sf"/>
</dbReference>
<dbReference type="PROSITE" id="PS50109">
    <property type="entry name" value="HIS_KIN"/>
    <property type="match status" value="1"/>
</dbReference>
<dbReference type="GO" id="GO:0004673">
    <property type="term" value="F:protein histidine kinase activity"/>
    <property type="evidence" value="ECO:0007669"/>
    <property type="project" value="UniProtKB-EC"/>
</dbReference>
<feature type="domain" description="Histidine kinase" evidence="9">
    <location>
        <begin position="314"/>
        <end position="506"/>
    </location>
</feature>
<evidence type="ECO:0000256" key="6">
    <source>
        <dbReference type="ARBA" id="ARBA00022777"/>
    </source>
</evidence>
<evidence type="ECO:0000256" key="3">
    <source>
        <dbReference type="ARBA" id="ARBA00022553"/>
    </source>
</evidence>
<dbReference type="EMBL" id="JAALLT010000001">
    <property type="protein sequence ID" value="NGP75347.1"/>
    <property type="molecule type" value="Genomic_DNA"/>
</dbReference>
<dbReference type="SMART" id="SM00387">
    <property type="entry name" value="HATPase_c"/>
    <property type="match status" value="1"/>
</dbReference>
<evidence type="ECO:0000256" key="5">
    <source>
        <dbReference type="ARBA" id="ARBA00022741"/>
    </source>
</evidence>
<keyword evidence="8" id="KW-0812">Transmembrane</keyword>
<evidence type="ECO:0000256" key="4">
    <source>
        <dbReference type="ARBA" id="ARBA00022679"/>
    </source>
</evidence>
<dbReference type="InterPro" id="IPR003594">
    <property type="entry name" value="HATPase_dom"/>
</dbReference>
<dbReference type="Proteomes" id="UP000473278">
    <property type="component" value="Unassembled WGS sequence"/>
</dbReference>
<dbReference type="InterPro" id="IPR011495">
    <property type="entry name" value="Sig_transdc_His_kin_sub2_dim/P"/>
</dbReference>
<dbReference type="Pfam" id="PF02518">
    <property type="entry name" value="HATPase_c"/>
    <property type="match status" value="1"/>
</dbReference>
<dbReference type="AlphaFoldDB" id="A0A6M1SXQ5"/>
<evidence type="ECO:0000256" key="1">
    <source>
        <dbReference type="ARBA" id="ARBA00000085"/>
    </source>
</evidence>
<dbReference type="RefSeq" id="WP_165138571.1">
    <property type="nucleotide sequence ID" value="NZ_JAALLT010000001.1"/>
</dbReference>
<keyword evidence="11" id="KW-1185">Reference proteome</keyword>
<evidence type="ECO:0000313" key="10">
    <source>
        <dbReference type="EMBL" id="NGP75347.1"/>
    </source>
</evidence>
<dbReference type="PANTHER" id="PTHR41523:SF8">
    <property type="entry name" value="ETHYLENE RESPONSE SENSOR PROTEIN"/>
    <property type="match status" value="1"/>
</dbReference>
<reference evidence="10 11" key="1">
    <citation type="submission" date="2020-02" db="EMBL/GenBank/DDBJ databases">
        <title>Balneolaceae bacterium YR4-1, complete genome.</title>
        <authorList>
            <person name="Li Y."/>
            <person name="Wu S."/>
        </authorList>
    </citation>
    <scope>NUCLEOTIDE SEQUENCE [LARGE SCALE GENOMIC DNA]</scope>
    <source>
        <strain evidence="10 11">YR4-1</strain>
    </source>
</reference>
<evidence type="ECO:0000259" key="9">
    <source>
        <dbReference type="PROSITE" id="PS50109"/>
    </source>
</evidence>
<comment type="caution">
    <text evidence="10">The sequence shown here is derived from an EMBL/GenBank/DDBJ whole genome shotgun (WGS) entry which is preliminary data.</text>
</comment>
<keyword evidence="5" id="KW-0547">Nucleotide-binding</keyword>
<protein>
    <recommendedName>
        <fullName evidence="2">histidine kinase</fullName>
        <ecNumber evidence="2">2.7.13.3</ecNumber>
    </recommendedName>
</protein>
<keyword evidence="8" id="KW-1133">Transmembrane helix</keyword>
<gene>
    <name evidence="10" type="ORF">G3570_01790</name>
</gene>
<evidence type="ECO:0000313" key="11">
    <source>
        <dbReference type="Proteomes" id="UP000473278"/>
    </source>
</evidence>
<name>A0A6M1SXQ5_9BACT</name>
<proteinExistence type="predicted"/>
<keyword evidence="7" id="KW-0067">ATP-binding</keyword>
<sequence>MTKFKSGYGMTMQYALLWLLLFCFPVITLAGIQDATASDSLQEADEQVLSAPSLTDLSQIKYDSNGNGKPDMLGDTVTVSGLSNIATGLLHQRFMQIFIQQDSIGLSLFSSSYDEPVSPGDSVVATGVVQEYYGLVEINVINYRVFPNTGIKPLEISLTKALEDLQKYEGMLVNGLGTVIGKGSRFNGKYLMISPSGNPKDAIMAYVTNFHTSYQQFDFESISIGDEVRITGILSLYEPEADGEEESTYKVHLRFPEELEVVGISRNQMVLWGSIGIIITLVAIGWIISLRSTVKSKTEDLKQSLEDKEILLKEIHHRVKNNLAIMSGLFELQLDGTENEQTKIALKNSQSRLKSMALVHDKLYRTSSLTDIEMSQYVEELVRSLHDTFIGPQQEITLNFEIDDLSLDIDQAIPCGLLINEIVVNSFKHGFKNKEKGSLKIVMKKHNGNARLVIADNGHGIPEDFDISTSSSLGMMLIETFKNQLDARLDISNTIGTRFSFTFPIK</sequence>
<keyword evidence="8" id="KW-0472">Membrane</keyword>